<dbReference type="EMBL" id="PSNW01000001">
    <property type="protein sequence ID" value="PPE75812.1"/>
    <property type="molecule type" value="Genomic_DNA"/>
</dbReference>
<evidence type="ECO:0000313" key="3">
    <source>
        <dbReference type="Proteomes" id="UP000238220"/>
    </source>
</evidence>
<reference evidence="2 3" key="1">
    <citation type="submission" date="2018-02" db="EMBL/GenBank/DDBJ databases">
        <title>Genome sequencing of Solimonas sp. HR-BB.</title>
        <authorList>
            <person name="Lee Y."/>
            <person name="Jeon C.O."/>
        </authorList>
    </citation>
    <scope>NUCLEOTIDE SEQUENCE [LARGE SCALE GENOMIC DNA]</scope>
    <source>
        <strain evidence="2 3">HR-BB</strain>
    </source>
</reference>
<proteinExistence type="predicted"/>
<comment type="caution">
    <text evidence="2">The sequence shown here is derived from an EMBL/GenBank/DDBJ whole genome shotgun (WGS) entry which is preliminary data.</text>
</comment>
<name>A0A2S5TLI4_9GAMM</name>
<dbReference type="OrthoDB" id="9886103at2"/>
<protein>
    <submittedName>
        <fullName evidence="2">Uncharacterized protein</fullName>
    </submittedName>
</protein>
<organism evidence="2 3">
    <name type="scientific">Solimonas fluminis</name>
    <dbReference type="NCBI Taxonomy" id="2086571"/>
    <lineage>
        <taxon>Bacteria</taxon>
        <taxon>Pseudomonadati</taxon>
        <taxon>Pseudomonadota</taxon>
        <taxon>Gammaproteobacteria</taxon>
        <taxon>Nevskiales</taxon>
        <taxon>Nevskiaceae</taxon>
        <taxon>Solimonas</taxon>
    </lineage>
</organism>
<dbReference type="Proteomes" id="UP000238220">
    <property type="component" value="Unassembled WGS sequence"/>
</dbReference>
<evidence type="ECO:0000256" key="1">
    <source>
        <dbReference type="SAM" id="MobiDB-lite"/>
    </source>
</evidence>
<gene>
    <name evidence="2" type="ORF">C3942_02695</name>
</gene>
<feature type="region of interest" description="Disordered" evidence="1">
    <location>
        <begin position="43"/>
        <end position="81"/>
    </location>
</feature>
<accession>A0A2S5TLI4</accession>
<keyword evidence="3" id="KW-1185">Reference proteome</keyword>
<dbReference type="RefSeq" id="WP_104228778.1">
    <property type="nucleotide sequence ID" value="NZ_PSNW01000001.1"/>
</dbReference>
<feature type="compositionally biased region" description="Basic and acidic residues" evidence="1">
    <location>
        <begin position="65"/>
        <end position="75"/>
    </location>
</feature>
<sequence length="81" mass="8552">MNTYALFEFAVIGGALLLSLWTVLGKLAPHWRATLVARLRGQPAPKAGSTGGCGSCNSCGSCDTPKPEPRKDAPIRFHRGA</sequence>
<evidence type="ECO:0000313" key="2">
    <source>
        <dbReference type="EMBL" id="PPE75812.1"/>
    </source>
</evidence>
<dbReference type="AlphaFoldDB" id="A0A2S5TLI4"/>